<name>A0ABU7J0Z4_9GAMM</name>
<gene>
    <name evidence="7 8" type="primary">lgt</name>
    <name evidence="8" type="ORF">QWY20_01790</name>
</gene>
<comment type="caution">
    <text evidence="8">The sequence shown here is derived from an EMBL/GenBank/DDBJ whole genome shotgun (WGS) entry which is preliminary data.</text>
</comment>
<organism evidence="8 9">
    <name type="scientific">Alkalimonas cellulosilytica</name>
    <dbReference type="NCBI Taxonomy" id="3058395"/>
    <lineage>
        <taxon>Bacteria</taxon>
        <taxon>Pseudomonadati</taxon>
        <taxon>Pseudomonadota</taxon>
        <taxon>Gammaproteobacteria</taxon>
        <taxon>Alkalimonas</taxon>
    </lineage>
</organism>
<dbReference type="Proteomes" id="UP001336314">
    <property type="component" value="Unassembled WGS sequence"/>
</dbReference>
<evidence type="ECO:0000256" key="6">
    <source>
        <dbReference type="ARBA" id="ARBA00023136"/>
    </source>
</evidence>
<feature type="transmembrane region" description="Helical" evidence="7">
    <location>
        <begin position="203"/>
        <end position="220"/>
    </location>
</feature>
<feature type="transmembrane region" description="Helical" evidence="7">
    <location>
        <begin position="100"/>
        <end position="117"/>
    </location>
</feature>
<proteinExistence type="inferred from homology"/>
<evidence type="ECO:0000256" key="7">
    <source>
        <dbReference type="HAMAP-Rule" id="MF_01147"/>
    </source>
</evidence>
<accession>A0ABU7J0Z4</accession>
<dbReference type="PANTHER" id="PTHR30589:SF0">
    <property type="entry name" value="PHOSPHATIDYLGLYCEROL--PROLIPOPROTEIN DIACYLGLYCERYL TRANSFERASE"/>
    <property type="match status" value="1"/>
</dbReference>
<dbReference type="HAMAP" id="MF_01147">
    <property type="entry name" value="Lgt"/>
    <property type="match status" value="1"/>
</dbReference>
<feature type="binding site" evidence="7">
    <location>
        <position position="143"/>
    </location>
    <ligand>
        <name>a 1,2-diacyl-sn-glycero-3-phospho-(1'-sn-glycerol)</name>
        <dbReference type="ChEBI" id="CHEBI:64716"/>
    </ligand>
</feature>
<evidence type="ECO:0000256" key="1">
    <source>
        <dbReference type="ARBA" id="ARBA00007150"/>
    </source>
</evidence>
<keyword evidence="5 7" id="KW-1133">Transmembrane helix</keyword>
<dbReference type="PROSITE" id="PS01311">
    <property type="entry name" value="LGT"/>
    <property type="match status" value="1"/>
</dbReference>
<feature type="transmembrane region" description="Helical" evidence="7">
    <location>
        <begin position="60"/>
        <end position="80"/>
    </location>
</feature>
<keyword evidence="2 7" id="KW-1003">Cell membrane</keyword>
<dbReference type="NCBIfam" id="TIGR00544">
    <property type="entry name" value="lgt"/>
    <property type="match status" value="1"/>
</dbReference>
<comment type="pathway">
    <text evidence="7">Protein modification; lipoprotein biosynthesis (diacylglyceryl transfer).</text>
</comment>
<comment type="function">
    <text evidence="7">Catalyzes the transfer of the diacylglyceryl group from phosphatidylglycerol to the sulfhydryl group of the N-terminal cysteine of a prolipoprotein, the first step in the formation of mature lipoproteins.</text>
</comment>
<feature type="transmembrane region" description="Helical" evidence="7">
    <location>
        <begin position="124"/>
        <end position="144"/>
    </location>
</feature>
<evidence type="ECO:0000256" key="3">
    <source>
        <dbReference type="ARBA" id="ARBA00022679"/>
    </source>
</evidence>
<sequence length="281" mass="30580">MSQSYLSFPNIDPVAISIGPLAIHWYGLMYLVAFALAWWLANRAAAKPGSGWTSQQVSDLLFYGFLGVILGGRIGYVLFYQFDSFLADPLYLVKIWTGGMSFHGGLLGVLASMAWFSRKYQKDFLALGDFAAPLIPLGLAAGRIGNFINAELWGRVTEVPWGMVFPGAGPLPRHPSQLYHVALEGILLFILILLVRHFKPAKGTLGGVFLLGYGVARFIVEFFREPDAHLGVLSLGMTMGQWLCLPMILAGLALIGYCQLRQPGRDTASKPAGKSGKKGAL</sequence>
<feature type="transmembrane region" description="Helical" evidence="7">
    <location>
        <begin position="240"/>
        <end position="260"/>
    </location>
</feature>
<keyword evidence="9" id="KW-1185">Reference proteome</keyword>
<feature type="transmembrane region" description="Helical" evidence="7">
    <location>
        <begin position="178"/>
        <end position="196"/>
    </location>
</feature>
<feature type="transmembrane region" description="Helical" evidence="7">
    <location>
        <begin position="23"/>
        <end position="40"/>
    </location>
</feature>
<evidence type="ECO:0000313" key="9">
    <source>
        <dbReference type="Proteomes" id="UP001336314"/>
    </source>
</evidence>
<comment type="catalytic activity">
    <reaction evidence="7">
        <text>L-cysteinyl-[prolipoprotein] + a 1,2-diacyl-sn-glycero-3-phospho-(1'-sn-glycerol) = an S-1,2-diacyl-sn-glyceryl-L-cysteinyl-[prolipoprotein] + sn-glycerol 1-phosphate + H(+)</text>
        <dbReference type="Rhea" id="RHEA:56712"/>
        <dbReference type="Rhea" id="RHEA-COMP:14679"/>
        <dbReference type="Rhea" id="RHEA-COMP:14680"/>
        <dbReference type="ChEBI" id="CHEBI:15378"/>
        <dbReference type="ChEBI" id="CHEBI:29950"/>
        <dbReference type="ChEBI" id="CHEBI:57685"/>
        <dbReference type="ChEBI" id="CHEBI:64716"/>
        <dbReference type="ChEBI" id="CHEBI:140658"/>
        <dbReference type="EC" id="2.5.1.145"/>
    </reaction>
</comment>
<protein>
    <recommendedName>
        <fullName evidence="7">Phosphatidylglycerol--prolipoprotein diacylglyceryl transferase</fullName>
        <ecNumber evidence="7">2.5.1.145</ecNumber>
    </recommendedName>
</protein>
<evidence type="ECO:0000256" key="4">
    <source>
        <dbReference type="ARBA" id="ARBA00022692"/>
    </source>
</evidence>
<dbReference type="PANTHER" id="PTHR30589">
    <property type="entry name" value="PROLIPOPROTEIN DIACYLGLYCERYL TRANSFERASE"/>
    <property type="match status" value="1"/>
</dbReference>
<keyword evidence="6 7" id="KW-0472">Membrane</keyword>
<dbReference type="EC" id="2.5.1.145" evidence="7"/>
<dbReference type="InterPro" id="IPR001640">
    <property type="entry name" value="Lgt"/>
</dbReference>
<keyword evidence="4 7" id="KW-0812">Transmembrane</keyword>
<dbReference type="GO" id="GO:0008961">
    <property type="term" value="F:phosphatidylglycerol-prolipoprotein diacylglyceryl transferase activity"/>
    <property type="evidence" value="ECO:0007669"/>
    <property type="project" value="UniProtKB-EC"/>
</dbReference>
<dbReference type="EMBL" id="JAUHLI010000001">
    <property type="protein sequence ID" value="MEE2000171.1"/>
    <property type="molecule type" value="Genomic_DNA"/>
</dbReference>
<evidence type="ECO:0000313" key="8">
    <source>
        <dbReference type="EMBL" id="MEE2000171.1"/>
    </source>
</evidence>
<comment type="similarity">
    <text evidence="1 7">Belongs to the Lgt family.</text>
</comment>
<reference evidence="8 9" key="1">
    <citation type="submission" date="2023-07" db="EMBL/GenBank/DDBJ databases">
        <title>Alkalimonas sp., MEB108 novel, alkaliphilic bacterium isolated from Lonar Lake, India.</title>
        <authorList>
            <person name="Joshi A."/>
            <person name="Thite S."/>
        </authorList>
    </citation>
    <scope>NUCLEOTIDE SEQUENCE [LARGE SCALE GENOMIC DNA]</scope>
    <source>
        <strain evidence="8 9">MEB108</strain>
    </source>
</reference>
<keyword evidence="3 7" id="KW-0808">Transferase</keyword>
<evidence type="ECO:0000256" key="5">
    <source>
        <dbReference type="ARBA" id="ARBA00022989"/>
    </source>
</evidence>
<dbReference type="Pfam" id="PF01790">
    <property type="entry name" value="LGT"/>
    <property type="match status" value="1"/>
</dbReference>
<comment type="subcellular location">
    <subcellularLocation>
        <location evidence="7">Cell membrane</location>
        <topology evidence="7">Multi-pass membrane protein</topology>
    </subcellularLocation>
</comment>
<dbReference type="RefSeq" id="WP_330127317.1">
    <property type="nucleotide sequence ID" value="NZ_JAUHLI010000001.1"/>
</dbReference>
<evidence type="ECO:0000256" key="2">
    <source>
        <dbReference type="ARBA" id="ARBA00022475"/>
    </source>
</evidence>